<dbReference type="EMBL" id="CP015367">
    <property type="protein sequence ID" value="APT34792.1"/>
    <property type="molecule type" value="Genomic_DNA"/>
</dbReference>
<evidence type="ECO:0000313" key="4">
    <source>
        <dbReference type="Proteomes" id="UP000199140"/>
    </source>
</evidence>
<dbReference type="KEGG" id="mphy:MCBMB27_05501"/>
<evidence type="ECO:0008006" key="5">
    <source>
        <dbReference type="Google" id="ProtNLM"/>
    </source>
</evidence>
<organism evidence="2 4">
    <name type="scientific">Methylobacterium phyllosphaerae</name>
    <dbReference type="NCBI Taxonomy" id="418223"/>
    <lineage>
        <taxon>Bacteria</taxon>
        <taxon>Pseudomonadati</taxon>
        <taxon>Pseudomonadota</taxon>
        <taxon>Alphaproteobacteria</taxon>
        <taxon>Hyphomicrobiales</taxon>
        <taxon>Methylobacteriaceae</taxon>
        <taxon>Methylobacterium</taxon>
    </lineage>
</organism>
<evidence type="ECO:0000313" key="2">
    <source>
        <dbReference type="EMBL" id="SFH43223.1"/>
    </source>
</evidence>
<dbReference type="EMBL" id="FOPK01000024">
    <property type="protein sequence ID" value="SFH43223.1"/>
    <property type="molecule type" value="Genomic_DNA"/>
</dbReference>
<dbReference type="AlphaFoldDB" id="A0AAE8HVX4"/>
<dbReference type="RefSeq" id="WP_075381731.1">
    <property type="nucleotide sequence ID" value="NZ_CP015367.1"/>
</dbReference>
<protein>
    <recommendedName>
        <fullName evidence="5">DUF4440 domain-containing protein</fullName>
    </recommendedName>
</protein>
<dbReference type="Proteomes" id="UP000199140">
    <property type="component" value="Unassembled WGS sequence"/>
</dbReference>
<name>A0AAE8HVX4_9HYPH</name>
<evidence type="ECO:0000313" key="3">
    <source>
        <dbReference type="Proteomes" id="UP000185487"/>
    </source>
</evidence>
<evidence type="ECO:0000313" key="1">
    <source>
        <dbReference type="EMBL" id="APT34792.1"/>
    </source>
</evidence>
<proteinExistence type="predicted"/>
<accession>A0AAE8HVX4</accession>
<reference evidence="1 3" key="1">
    <citation type="submission" date="2016-04" db="EMBL/GenBank/DDBJ databases">
        <title>Complete genome sequencing and analysis of CBMB27, Methylobacterium phyllosphaerae isolated from leaf tissues of rice (Oryza sativa L.).</title>
        <authorList>
            <person name="Lee Y."/>
            <person name="Hwangbo K."/>
            <person name="Chung H."/>
            <person name="Yoo J."/>
            <person name="Kim K.Y."/>
            <person name="Sa T.M."/>
            <person name="Um Y."/>
            <person name="Madhaiyan M."/>
        </authorList>
    </citation>
    <scope>NUCLEOTIDE SEQUENCE [LARGE SCALE GENOMIC DNA]</scope>
    <source>
        <strain evidence="1 3">CBMB27</strain>
    </source>
</reference>
<sequence>MLDADSMRVVRAEVGSTVRPTTGDFRAIVDPDQRADATAFCTDAELGSYTAERIAEFEASSEPNMQIDRRLFHYPIFDQFRTKAVVVVTHLVLDGRFHSSGKIGRHPAGLGVAAQVYRKVGGSWRFLRSHLLGIS</sequence>
<dbReference type="Proteomes" id="UP000185487">
    <property type="component" value="Chromosome"/>
</dbReference>
<gene>
    <name evidence="1" type="ORF">MCBMB27_05501</name>
    <name evidence="2" type="ORF">SAMN05192567_12487</name>
</gene>
<keyword evidence="3" id="KW-1185">Reference proteome</keyword>
<reference evidence="2 4" key="2">
    <citation type="submission" date="2016-10" db="EMBL/GenBank/DDBJ databases">
        <authorList>
            <person name="Varghese N."/>
            <person name="Submissions S."/>
        </authorList>
    </citation>
    <scope>NUCLEOTIDE SEQUENCE [LARGE SCALE GENOMIC DNA]</scope>
    <source>
        <strain evidence="2 4">CBMB27</strain>
    </source>
</reference>